<feature type="region of interest" description="Disordered" evidence="1">
    <location>
        <begin position="30"/>
        <end position="81"/>
    </location>
</feature>
<dbReference type="PROSITE" id="PS51257">
    <property type="entry name" value="PROKAR_LIPOPROTEIN"/>
    <property type="match status" value="1"/>
</dbReference>
<dbReference type="EMBL" id="JAPDNS010000001">
    <property type="protein sequence ID" value="MCW3485009.1"/>
    <property type="molecule type" value="Genomic_DNA"/>
</dbReference>
<dbReference type="RefSeq" id="WP_264730965.1">
    <property type="nucleotide sequence ID" value="NZ_JAPDNR010000001.1"/>
</dbReference>
<organism evidence="2 3">
    <name type="scientific">Chitinophaga nivalis</name>
    <dbReference type="NCBI Taxonomy" id="2991709"/>
    <lineage>
        <taxon>Bacteria</taxon>
        <taxon>Pseudomonadati</taxon>
        <taxon>Bacteroidota</taxon>
        <taxon>Chitinophagia</taxon>
        <taxon>Chitinophagales</taxon>
        <taxon>Chitinophagaceae</taxon>
        <taxon>Chitinophaga</taxon>
    </lineage>
</organism>
<sequence length="241" mass="27269">MKTYFSSIICVVCMAGSMSCNQFRQSITDTLEGSPDPARTESSSHENEGEHHTTISVSGSKTTTVTEHHSSSSTTVTSGATATPVKSLLTNKMALYEAEQALRDLPAYTGKEIYLYKTIHFYDDGRINIKVRHPENPDYVDEYSFHDGNWDAPKPVQLSVHDNIKKYLVNLSDVSFVNAAVVYRNYRQKADSITGVVPINYIYAGFDNNKITWYPQSIDGSRERYFISFTPRGEVDRFYRQ</sequence>
<keyword evidence="3" id="KW-1185">Reference proteome</keyword>
<comment type="caution">
    <text evidence="2">The sequence shown here is derived from an EMBL/GenBank/DDBJ whole genome shotgun (WGS) entry which is preliminary data.</text>
</comment>
<protein>
    <recommendedName>
        <fullName evidence="4">Beta-lactamase-inhibitor-like PepSY-like domain-containing protein</fullName>
    </recommendedName>
</protein>
<feature type="compositionally biased region" description="Basic and acidic residues" evidence="1">
    <location>
        <begin position="38"/>
        <end position="53"/>
    </location>
</feature>
<reference evidence="2 3" key="1">
    <citation type="submission" date="2022-10" db="EMBL/GenBank/DDBJ databases">
        <title>Chitinophaga nivalis PC15 sp. nov., isolated from Pyeongchang county, South Korea.</title>
        <authorList>
            <person name="Trinh H.N."/>
        </authorList>
    </citation>
    <scope>NUCLEOTIDE SEQUENCE [LARGE SCALE GENOMIC DNA]</scope>
    <source>
        <strain evidence="2 3">PC14</strain>
    </source>
</reference>
<feature type="compositionally biased region" description="Low complexity" evidence="1">
    <location>
        <begin position="60"/>
        <end position="81"/>
    </location>
</feature>
<gene>
    <name evidence="2" type="ORF">OL497_13955</name>
</gene>
<evidence type="ECO:0000256" key="1">
    <source>
        <dbReference type="SAM" id="MobiDB-lite"/>
    </source>
</evidence>
<accession>A0ABT3IM31</accession>
<evidence type="ECO:0000313" key="2">
    <source>
        <dbReference type="EMBL" id="MCW3485009.1"/>
    </source>
</evidence>
<name>A0ABT3IM31_9BACT</name>
<dbReference type="Proteomes" id="UP001207742">
    <property type="component" value="Unassembled WGS sequence"/>
</dbReference>
<evidence type="ECO:0000313" key="3">
    <source>
        <dbReference type="Proteomes" id="UP001207742"/>
    </source>
</evidence>
<evidence type="ECO:0008006" key="4">
    <source>
        <dbReference type="Google" id="ProtNLM"/>
    </source>
</evidence>
<proteinExistence type="predicted"/>